<dbReference type="Pfam" id="PF24553">
    <property type="entry name" value="Rv0428c_C"/>
    <property type="match status" value="1"/>
</dbReference>
<feature type="domain" description="N-acetyltransferase" evidence="1">
    <location>
        <begin position="197"/>
        <end position="334"/>
    </location>
</feature>
<evidence type="ECO:0000259" key="1">
    <source>
        <dbReference type="PROSITE" id="PS51186"/>
    </source>
</evidence>
<dbReference type="Proteomes" id="UP000004208">
    <property type="component" value="Unassembled WGS sequence"/>
</dbReference>
<evidence type="ECO:0000313" key="2">
    <source>
        <dbReference type="EMBL" id="EFK55571.1"/>
    </source>
</evidence>
<dbReference type="InterPro" id="IPR056935">
    <property type="entry name" value="Rv0428c-like_C"/>
</dbReference>
<dbReference type="STRING" id="585529.HMPREF0291_10829"/>
<dbReference type="PROSITE" id="PS51186">
    <property type="entry name" value="GNAT"/>
    <property type="match status" value="1"/>
</dbReference>
<dbReference type="Gene3D" id="3.40.630.30">
    <property type="match status" value="1"/>
</dbReference>
<keyword evidence="3" id="KW-1185">Reference proteome</keyword>
<sequence length="334" mass="36345">MFRAEPLSPGDRVVVRRRFGNHATDVIGHIEALDPLVIRPQKVGGLPSEAEALTIPAEDILVLRRLSPRRIRNSDIRAVETAYARAFPGQERMLIDGWLTRSGSSIAERSNSATPIGHSAGFQPVPLAEITAFYAERGMPVQLLIPERIGKPAADLVAREQGAGGAGWELGPEIITMTRELAGEDAETEPGALASGFTFRIDSQPSDDWLSMYHFRGQPLPPEALAELRDGIEGEMGFGSLLDTQGNVVAVTRGTITESDDGRAWLGYSAVEVAPEYRRRGLGTLLGGRMLEWGTRRGADAAYLQVLATNDAGIGLYDKLGFTEHHRHRYARLG</sequence>
<dbReference type="OrthoDB" id="9775595at2"/>
<dbReference type="EMBL" id="ACLJ02000001">
    <property type="protein sequence ID" value="EFK55571.1"/>
    <property type="molecule type" value="Genomic_DNA"/>
</dbReference>
<dbReference type="CDD" id="cd04301">
    <property type="entry name" value="NAT_SF"/>
    <property type="match status" value="1"/>
</dbReference>
<dbReference type="PANTHER" id="PTHR43072:SF60">
    <property type="entry name" value="L-2,4-DIAMINOBUTYRIC ACID ACETYLTRANSFERASE"/>
    <property type="match status" value="1"/>
</dbReference>
<organism evidence="2 3">
    <name type="scientific">Corynebacterium genitalium ATCC 33030</name>
    <dbReference type="NCBI Taxonomy" id="585529"/>
    <lineage>
        <taxon>Bacteria</taxon>
        <taxon>Bacillati</taxon>
        <taxon>Actinomycetota</taxon>
        <taxon>Actinomycetes</taxon>
        <taxon>Mycobacteriales</taxon>
        <taxon>Corynebacteriaceae</taxon>
        <taxon>Corynebacterium</taxon>
    </lineage>
</organism>
<proteinExistence type="predicted"/>
<comment type="caution">
    <text evidence="2">The sequence shown here is derived from an EMBL/GenBank/DDBJ whole genome shotgun (WGS) entry which is preliminary data.</text>
</comment>
<dbReference type="SUPFAM" id="SSF55729">
    <property type="entry name" value="Acyl-CoA N-acyltransferases (Nat)"/>
    <property type="match status" value="1"/>
</dbReference>
<name>D7W9V4_9CORY</name>
<dbReference type="InterPro" id="IPR016181">
    <property type="entry name" value="Acyl_CoA_acyltransferase"/>
</dbReference>
<accession>D7W9V4</accession>
<evidence type="ECO:0000313" key="3">
    <source>
        <dbReference type="Proteomes" id="UP000004208"/>
    </source>
</evidence>
<dbReference type="PANTHER" id="PTHR43072">
    <property type="entry name" value="N-ACETYLTRANSFERASE"/>
    <property type="match status" value="1"/>
</dbReference>
<dbReference type="RefSeq" id="WP_005288406.1">
    <property type="nucleotide sequence ID" value="NZ_CM000961.1"/>
</dbReference>
<dbReference type="eggNOG" id="COG0456">
    <property type="taxonomic scope" value="Bacteria"/>
</dbReference>
<dbReference type="AlphaFoldDB" id="D7W9V4"/>
<reference evidence="2" key="1">
    <citation type="submission" date="2010-06" db="EMBL/GenBank/DDBJ databases">
        <authorList>
            <person name="Muzny D."/>
            <person name="Qin X."/>
            <person name="Buhay C."/>
            <person name="Dugan-Rocha S."/>
            <person name="Ding Y."/>
            <person name="Chen G."/>
            <person name="Hawes A."/>
            <person name="Holder M."/>
            <person name="Jhangiani S."/>
            <person name="Johnson A."/>
            <person name="Khan Z."/>
            <person name="Li Z."/>
            <person name="Liu W."/>
            <person name="Liu X."/>
            <person name="Perez L."/>
            <person name="Shen H."/>
            <person name="Wang Q."/>
            <person name="Watt J."/>
            <person name="Xi L."/>
            <person name="Xin Y."/>
            <person name="Zhou J."/>
            <person name="Deng J."/>
            <person name="Jiang H."/>
            <person name="Liu Y."/>
            <person name="Qu J."/>
            <person name="Song X.-Z."/>
            <person name="Zhang L."/>
            <person name="Villasana D."/>
            <person name="Johnson A."/>
            <person name="Liu J."/>
            <person name="Liyanage D."/>
            <person name="Lorensuhewa L."/>
            <person name="Robinson T."/>
            <person name="Song A."/>
            <person name="Song B.-B."/>
            <person name="Dinh H."/>
            <person name="Thornton R."/>
            <person name="Coyle M."/>
            <person name="Francisco L."/>
            <person name="Jackson L."/>
            <person name="Javaid M."/>
            <person name="Korchina V."/>
            <person name="Kovar C."/>
            <person name="Mata R."/>
            <person name="Mathew T."/>
            <person name="Ngo R."/>
            <person name="Nguyen L."/>
            <person name="Nguyen N."/>
            <person name="Okwuonu G."/>
            <person name="Ongeri F."/>
            <person name="Pham C."/>
            <person name="Simmons D."/>
            <person name="Wilczek-Boney K."/>
            <person name="Hale W."/>
            <person name="Jakkamsetti A."/>
            <person name="Pham P."/>
            <person name="Ruth R."/>
            <person name="San Lucas F."/>
            <person name="Warren J."/>
            <person name="Zhang J."/>
            <person name="Zhao Z."/>
            <person name="Zhou C."/>
            <person name="Zhu D."/>
            <person name="Lee S."/>
            <person name="Bess C."/>
            <person name="Blankenburg K."/>
            <person name="Forbes L."/>
            <person name="Fu Q."/>
            <person name="Gubbala S."/>
            <person name="Hirani K."/>
            <person name="Jayaseelan J.C."/>
            <person name="Lara F."/>
            <person name="Munidasa M."/>
            <person name="Palculict T."/>
            <person name="Patil S."/>
            <person name="Pu L.-L."/>
            <person name="Saada N."/>
            <person name="Tang L."/>
            <person name="Weissenberger G."/>
            <person name="Zhu Y."/>
            <person name="Hemphill L."/>
            <person name="Shang Y."/>
            <person name="Youmans B."/>
            <person name="Ayvaz T."/>
            <person name="Ross M."/>
            <person name="Santibanez J."/>
            <person name="Aqrawi P."/>
            <person name="Gross S."/>
            <person name="Joshi V."/>
            <person name="Fowler G."/>
            <person name="Nazareth L."/>
            <person name="Reid J."/>
            <person name="Worley K."/>
            <person name="Petrosino J."/>
            <person name="Highlander S."/>
            <person name="Gibbs R."/>
        </authorList>
    </citation>
    <scope>NUCLEOTIDE SEQUENCE [LARGE SCALE GENOMIC DNA]</scope>
    <source>
        <strain evidence="2">ATCC 33030</strain>
    </source>
</reference>
<dbReference type="HOGENOM" id="CLU_048109_3_0_11"/>
<dbReference type="GO" id="GO:0016747">
    <property type="term" value="F:acyltransferase activity, transferring groups other than amino-acyl groups"/>
    <property type="evidence" value="ECO:0007669"/>
    <property type="project" value="InterPro"/>
</dbReference>
<gene>
    <name evidence="2" type="ORF">HMPREF0291_10829</name>
</gene>
<protein>
    <submittedName>
        <fullName evidence="2">Acetyltransferase, GNAT family</fullName>
    </submittedName>
</protein>
<dbReference type="InterPro" id="IPR000182">
    <property type="entry name" value="GNAT_dom"/>
</dbReference>